<dbReference type="Gene3D" id="1.10.4040.10">
    <property type="entry name" value="Penicillinase repressor domain"/>
    <property type="match status" value="1"/>
</dbReference>
<accession>A0A1Y4T0U3</accession>
<dbReference type="InterPro" id="IPR036388">
    <property type="entry name" value="WH-like_DNA-bd_sf"/>
</dbReference>
<dbReference type="GO" id="GO:0003677">
    <property type="term" value="F:DNA binding"/>
    <property type="evidence" value="ECO:0007669"/>
    <property type="project" value="UniProtKB-KW"/>
</dbReference>
<dbReference type="Pfam" id="PF03965">
    <property type="entry name" value="Penicillinase_R"/>
    <property type="match status" value="1"/>
</dbReference>
<dbReference type="Proteomes" id="UP000195305">
    <property type="component" value="Unassembled WGS sequence"/>
</dbReference>
<dbReference type="SUPFAM" id="SSF46785">
    <property type="entry name" value="Winged helix' DNA-binding domain"/>
    <property type="match status" value="1"/>
</dbReference>
<keyword evidence="3" id="KW-0238">DNA-binding</keyword>
<dbReference type="EMBL" id="NFLJ01000009">
    <property type="protein sequence ID" value="OUQ35260.1"/>
    <property type="molecule type" value="Genomic_DNA"/>
</dbReference>
<name>A0A1Y4T0U3_9FIRM</name>
<dbReference type="GO" id="GO:0045892">
    <property type="term" value="P:negative regulation of DNA-templated transcription"/>
    <property type="evidence" value="ECO:0007669"/>
    <property type="project" value="InterPro"/>
</dbReference>
<dbReference type="OrthoDB" id="9795583at2"/>
<reference evidence="5 6" key="1">
    <citation type="journal article" date="2018" name="BMC Genomics">
        <title>Whole genome sequencing and function prediction of 133 gut anaerobes isolated from chicken caecum in pure cultures.</title>
        <authorList>
            <person name="Medvecky M."/>
            <person name="Cejkova D."/>
            <person name="Polansky O."/>
            <person name="Karasova D."/>
            <person name="Kubasova T."/>
            <person name="Cizek A."/>
            <person name="Rychlik I."/>
        </authorList>
    </citation>
    <scope>NUCLEOTIDE SEQUENCE [LARGE SCALE GENOMIC DNA]</scope>
    <source>
        <strain evidence="5 6">An13</strain>
    </source>
</reference>
<gene>
    <name evidence="5" type="ORF">B5E75_04340</name>
</gene>
<evidence type="ECO:0000313" key="6">
    <source>
        <dbReference type="Proteomes" id="UP000195305"/>
    </source>
</evidence>
<dbReference type="PIRSF" id="PIRSF019455">
    <property type="entry name" value="CopR_AtkY"/>
    <property type="match status" value="1"/>
</dbReference>
<protein>
    <submittedName>
        <fullName evidence="5">BlaI family transcriptional regulator</fullName>
    </submittedName>
</protein>
<organism evidence="5 6">
    <name type="scientific">Massilimicrobiota timonensis</name>
    <dbReference type="NCBI Taxonomy" id="1776392"/>
    <lineage>
        <taxon>Bacteria</taxon>
        <taxon>Bacillati</taxon>
        <taxon>Bacillota</taxon>
        <taxon>Erysipelotrichia</taxon>
        <taxon>Erysipelotrichales</taxon>
        <taxon>Erysipelotrichaceae</taxon>
        <taxon>Massilimicrobiota</taxon>
    </lineage>
</organism>
<dbReference type="RefSeq" id="WP_087357561.1">
    <property type="nucleotide sequence ID" value="NZ_NFLJ01000009.1"/>
</dbReference>
<evidence type="ECO:0000256" key="3">
    <source>
        <dbReference type="ARBA" id="ARBA00023125"/>
    </source>
</evidence>
<comment type="caution">
    <text evidence="5">The sequence shown here is derived from an EMBL/GenBank/DDBJ whole genome shotgun (WGS) entry which is preliminary data.</text>
</comment>
<proteinExistence type="inferred from homology"/>
<keyword evidence="6" id="KW-1185">Reference proteome</keyword>
<sequence>MKSLSDAELLIMEVLWGGQTFLLGEVVEALKIKKHWSRNTVHTYLTRMEKKNLVKIDRTHEPHRYCYVLSRNEYLQWERNRLLNMVYQGSVTDLMSAFLKDSKITPEEKAKLNQILDEMEV</sequence>
<dbReference type="InterPro" id="IPR036390">
    <property type="entry name" value="WH_DNA-bd_sf"/>
</dbReference>
<keyword evidence="2" id="KW-0805">Transcription regulation</keyword>
<keyword evidence="4" id="KW-0804">Transcription</keyword>
<dbReference type="Gene3D" id="1.10.10.10">
    <property type="entry name" value="Winged helix-like DNA-binding domain superfamily/Winged helix DNA-binding domain"/>
    <property type="match status" value="1"/>
</dbReference>
<comment type="similarity">
    <text evidence="1">Belongs to the BlaI transcriptional regulatory family.</text>
</comment>
<dbReference type="AlphaFoldDB" id="A0A1Y4T0U3"/>
<dbReference type="InterPro" id="IPR005650">
    <property type="entry name" value="BlaI_family"/>
</dbReference>
<evidence type="ECO:0000256" key="2">
    <source>
        <dbReference type="ARBA" id="ARBA00023015"/>
    </source>
</evidence>
<evidence type="ECO:0000256" key="1">
    <source>
        <dbReference type="ARBA" id="ARBA00011046"/>
    </source>
</evidence>
<evidence type="ECO:0000256" key="4">
    <source>
        <dbReference type="ARBA" id="ARBA00023163"/>
    </source>
</evidence>
<evidence type="ECO:0000313" key="5">
    <source>
        <dbReference type="EMBL" id="OUQ35260.1"/>
    </source>
</evidence>